<evidence type="ECO:0000313" key="2">
    <source>
        <dbReference type="EMBL" id="CAH8295621.1"/>
    </source>
</evidence>
<evidence type="ECO:0000256" key="1">
    <source>
        <dbReference type="SAM" id="MobiDB-lite"/>
    </source>
</evidence>
<comment type="caution">
    <text evidence="2">The sequence shown here is derived from an EMBL/GenBank/DDBJ whole genome shotgun (WGS) entry which is preliminary data.</text>
</comment>
<evidence type="ECO:0000313" key="4">
    <source>
        <dbReference type="Proteomes" id="UP001642260"/>
    </source>
</evidence>
<organism evidence="2 4">
    <name type="scientific">Eruca vesicaria subsp. sativa</name>
    <name type="common">Garden rocket</name>
    <name type="synonym">Eruca sativa</name>
    <dbReference type="NCBI Taxonomy" id="29727"/>
    <lineage>
        <taxon>Eukaryota</taxon>
        <taxon>Viridiplantae</taxon>
        <taxon>Streptophyta</taxon>
        <taxon>Embryophyta</taxon>
        <taxon>Tracheophyta</taxon>
        <taxon>Spermatophyta</taxon>
        <taxon>Magnoliopsida</taxon>
        <taxon>eudicotyledons</taxon>
        <taxon>Gunneridae</taxon>
        <taxon>Pentapetalae</taxon>
        <taxon>rosids</taxon>
        <taxon>malvids</taxon>
        <taxon>Brassicales</taxon>
        <taxon>Brassicaceae</taxon>
        <taxon>Brassiceae</taxon>
        <taxon>Eruca</taxon>
    </lineage>
</organism>
<reference evidence="2 4" key="1">
    <citation type="submission" date="2022-03" db="EMBL/GenBank/DDBJ databases">
        <authorList>
            <person name="Macdonald S."/>
            <person name="Ahmed S."/>
            <person name="Newling K."/>
        </authorList>
    </citation>
    <scope>NUCLEOTIDE SEQUENCE [LARGE SCALE GENOMIC DNA]</scope>
</reference>
<name>A0ABC8IRJ7_ERUVS</name>
<feature type="region of interest" description="Disordered" evidence="1">
    <location>
        <begin position="23"/>
        <end position="52"/>
    </location>
</feature>
<feature type="compositionally biased region" description="Polar residues" evidence="1">
    <location>
        <begin position="23"/>
        <end position="39"/>
    </location>
</feature>
<sequence>MVMMPSLSDLAVAINHKRNITTNPESSLTFNSNGSSVSAASMKKRHHGESVGVGYEESWILPRDPFIFIEKKDYSTSFGLLPFLCVKLLGKEDTGERA</sequence>
<dbReference type="Proteomes" id="UP001642260">
    <property type="component" value="Unassembled WGS sequence"/>
</dbReference>
<dbReference type="EMBL" id="CAKOAT010360932">
    <property type="protein sequence ID" value="CAH8363498.1"/>
    <property type="molecule type" value="Genomic_DNA"/>
</dbReference>
<evidence type="ECO:0000313" key="3">
    <source>
        <dbReference type="EMBL" id="CAH8363498.1"/>
    </source>
</evidence>
<protein>
    <submittedName>
        <fullName evidence="2">Uncharacterized protein</fullName>
    </submittedName>
</protein>
<gene>
    <name evidence="2" type="ORF">ERUC_LOCUS1902</name>
    <name evidence="3" type="ORF">ERUC_LOCUS29254</name>
</gene>
<accession>A0ABC8IRJ7</accession>
<dbReference type="EMBL" id="CAKOAT010049711">
    <property type="protein sequence ID" value="CAH8295621.1"/>
    <property type="molecule type" value="Genomic_DNA"/>
</dbReference>
<proteinExistence type="predicted"/>
<dbReference type="AlphaFoldDB" id="A0ABC8IRJ7"/>
<keyword evidence="4" id="KW-1185">Reference proteome</keyword>